<proteinExistence type="predicted"/>
<dbReference type="EMBL" id="BPLR01000455">
    <property type="protein sequence ID" value="GIY94942.1"/>
    <property type="molecule type" value="Genomic_DNA"/>
</dbReference>
<gene>
    <name evidence="1" type="ORF">CEXT_547521</name>
</gene>
<name>A0AAV4XIH2_CAEEX</name>
<reference evidence="1 2" key="1">
    <citation type="submission" date="2021-06" db="EMBL/GenBank/DDBJ databases">
        <title>Caerostris extrusa draft genome.</title>
        <authorList>
            <person name="Kono N."/>
            <person name="Arakawa K."/>
        </authorList>
    </citation>
    <scope>NUCLEOTIDE SEQUENCE [LARGE SCALE GENOMIC DNA]</scope>
</reference>
<comment type="caution">
    <text evidence="1">The sequence shown here is derived from an EMBL/GenBank/DDBJ whole genome shotgun (WGS) entry which is preliminary data.</text>
</comment>
<protein>
    <submittedName>
        <fullName evidence="1">Uncharacterized protein</fullName>
    </submittedName>
</protein>
<keyword evidence="2" id="KW-1185">Reference proteome</keyword>
<feature type="non-terminal residue" evidence="1">
    <location>
        <position position="36"/>
    </location>
</feature>
<sequence length="36" mass="4235">MFQHITRASIHSSLKCPVPSLIGLKRFPTTRRHWMT</sequence>
<accession>A0AAV4XIH2</accession>
<evidence type="ECO:0000313" key="1">
    <source>
        <dbReference type="EMBL" id="GIY94942.1"/>
    </source>
</evidence>
<evidence type="ECO:0000313" key="2">
    <source>
        <dbReference type="Proteomes" id="UP001054945"/>
    </source>
</evidence>
<dbReference type="AlphaFoldDB" id="A0AAV4XIH2"/>
<organism evidence="1 2">
    <name type="scientific">Caerostris extrusa</name>
    <name type="common">Bark spider</name>
    <name type="synonym">Caerostris bankana</name>
    <dbReference type="NCBI Taxonomy" id="172846"/>
    <lineage>
        <taxon>Eukaryota</taxon>
        <taxon>Metazoa</taxon>
        <taxon>Ecdysozoa</taxon>
        <taxon>Arthropoda</taxon>
        <taxon>Chelicerata</taxon>
        <taxon>Arachnida</taxon>
        <taxon>Araneae</taxon>
        <taxon>Araneomorphae</taxon>
        <taxon>Entelegynae</taxon>
        <taxon>Araneoidea</taxon>
        <taxon>Araneidae</taxon>
        <taxon>Caerostris</taxon>
    </lineage>
</organism>
<dbReference type="Proteomes" id="UP001054945">
    <property type="component" value="Unassembled WGS sequence"/>
</dbReference>